<evidence type="ECO:0008006" key="3">
    <source>
        <dbReference type="Google" id="ProtNLM"/>
    </source>
</evidence>
<sequence length="60" mass="6714" precursor="true">MSGWPEALRLAARLGLSPEVFWRLSLVEWRALTAPPPAPALSRASLFALIDRYPDEEPKP</sequence>
<dbReference type="Pfam" id="PF09550">
    <property type="entry name" value="Phage_TAC_6"/>
    <property type="match status" value="1"/>
</dbReference>
<dbReference type="Proteomes" id="UP000013063">
    <property type="component" value="Unassembled WGS sequence"/>
</dbReference>
<keyword evidence="2" id="KW-1185">Reference proteome</keyword>
<protein>
    <recommendedName>
        <fullName evidence="3">Phage tail assembly chaperone</fullName>
    </recommendedName>
</protein>
<reference evidence="1 2" key="1">
    <citation type="journal article" date="2013" name="Genome Announc.">
        <title>Draft Genome Sequence for Caulobacter sp. Strain OR37, a Bacterium Tolerant to Heavy Metals.</title>
        <authorList>
            <person name="Utturkar S.M."/>
            <person name="Bollmann A."/>
            <person name="Brzoska R.M."/>
            <person name="Klingeman D.M."/>
            <person name="Epstein S.E."/>
            <person name="Palumbo A.V."/>
            <person name="Brown S.D."/>
        </authorList>
    </citation>
    <scope>NUCLEOTIDE SEQUENCE [LARGE SCALE GENOMIC DNA]</scope>
    <source>
        <strain evidence="1 2">OR37</strain>
    </source>
</reference>
<dbReference type="RefSeq" id="WP_004625057.1">
    <property type="nucleotide sequence ID" value="NZ_APMP01000053.1"/>
</dbReference>
<gene>
    <name evidence="1" type="ORF">OR37_04114</name>
</gene>
<evidence type="ECO:0000313" key="2">
    <source>
        <dbReference type="Proteomes" id="UP000013063"/>
    </source>
</evidence>
<dbReference type="PATRIC" id="fig|1292034.3.peg.4068"/>
<dbReference type="EMBL" id="APMP01000053">
    <property type="protein sequence ID" value="ENZ77370.1"/>
    <property type="molecule type" value="Genomic_DNA"/>
</dbReference>
<dbReference type="InterPro" id="IPR019056">
    <property type="entry name" value="Phage_TAC_6"/>
</dbReference>
<proteinExistence type="predicted"/>
<accession>R0CLJ0</accession>
<name>R0CLJ0_CAUVI</name>
<evidence type="ECO:0000313" key="1">
    <source>
        <dbReference type="EMBL" id="ENZ77370.1"/>
    </source>
</evidence>
<dbReference type="AlphaFoldDB" id="R0CLJ0"/>
<comment type="caution">
    <text evidence="1">The sequence shown here is derived from an EMBL/GenBank/DDBJ whole genome shotgun (WGS) entry which is preliminary data.</text>
</comment>
<organism evidence="1 2">
    <name type="scientific">Caulobacter vibrioides OR37</name>
    <dbReference type="NCBI Taxonomy" id="1292034"/>
    <lineage>
        <taxon>Bacteria</taxon>
        <taxon>Pseudomonadati</taxon>
        <taxon>Pseudomonadota</taxon>
        <taxon>Alphaproteobacteria</taxon>
        <taxon>Caulobacterales</taxon>
        <taxon>Caulobacteraceae</taxon>
        <taxon>Caulobacter</taxon>
    </lineage>
</organism>
<dbReference type="STRING" id="1292034.OR37_04114"/>